<dbReference type="GO" id="GO:0005615">
    <property type="term" value="C:extracellular space"/>
    <property type="evidence" value="ECO:0007669"/>
    <property type="project" value="InterPro"/>
</dbReference>
<dbReference type="AlphaFoldDB" id="A0A940IGB1"/>
<dbReference type="PANTHER" id="PTHR11461:SF211">
    <property type="entry name" value="GH10112P-RELATED"/>
    <property type="match status" value="1"/>
</dbReference>
<dbReference type="PROSITE" id="PS00284">
    <property type="entry name" value="SERPIN"/>
    <property type="match status" value="1"/>
</dbReference>
<evidence type="ECO:0000313" key="5">
    <source>
        <dbReference type="Proteomes" id="UP000771749"/>
    </source>
</evidence>
<feature type="chain" id="PRO_5037565970" evidence="2">
    <location>
        <begin position="20"/>
        <end position="384"/>
    </location>
</feature>
<dbReference type="SUPFAM" id="SSF56574">
    <property type="entry name" value="Serpins"/>
    <property type="match status" value="1"/>
</dbReference>
<dbReference type="SMART" id="SM00093">
    <property type="entry name" value="SERPIN"/>
    <property type="match status" value="1"/>
</dbReference>
<feature type="signal peptide" evidence="2">
    <location>
        <begin position="1"/>
        <end position="19"/>
    </location>
</feature>
<evidence type="ECO:0000256" key="1">
    <source>
        <dbReference type="RuleBase" id="RU000411"/>
    </source>
</evidence>
<evidence type="ECO:0000256" key="2">
    <source>
        <dbReference type="SAM" id="SignalP"/>
    </source>
</evidence>
<reference evidence="4" key="2">
    <citation type="journal article" date="2021" name="PeerJ">
        <title>Extensive microbial diversity within the chicken gut microbiome revealed by metagenomics and culture.</title>
        <authorList>
            <person name="Gilroy R."/>
            <person name="Ravi A."/>
            <person name="Getino M."/>
            <person name="Pursley I."/>
            <person name="Horton D.L."/>
            <person name="Alikhan N.F."/>
            <person name="Baker D."/>
            <person name="Gharbi K."/>
            <person name="Hall N."/>
            <person name="Watson M."/>
            <person name="Adriaenssens E.M."/>
            <person name="Foster-Nyarko E."/>
            <person name="Jarju S."/>
            <person name="Secka A."/>
            <person name="Antonio M."/>
            <person name="Oren A."/>
            <person name="Chaudhuri R.R."/>
            <person name="La Ragione R."/>
            <person name="Hildebrand F."/>
            <person name="Pallen M.J."/>
        </authorList>
    </citation>
    <scope>NUCLEOTIDE SEQUENCE</scope>
    <source>
        <strain evidence="4">F1-3629</strain>
    </source>
</reference>
<dbReference type="InterPro" id="IPR042185">
    <property type="entry name" value="Serpin_sf_2"/>
</dbReference>
<dbReference type="EMBL" id="JADIMJ010000051">
    <property type="protein sequence ID" value="MBO8453759.1"/>
    <property type="molecule type" value="Genomic_DNA"/>
</dbReference>
<keyword evidence="2" id="KW-0732">Signal</keyword>
<comment type="similarity">
    <text evidence="1">Belongs to the serpin family.</text>
</comment>
<comment type="caution">
    <text evidence="4">The sequence shown here is derived from an EMBL/GenBank/DDBJ whole genome shotgun (WGS) entry which is preliminary data.</text>
</comment>
<proteinExistence type="inferred from homology"/>
<dbReference type="GO" id="GO:0004867">
    <property type="term" value="F:serine-type endopeptidase inhibitor activity"/>
    <property type="evidence" value="ECO:0007669"/>
    <property type="project" value="InterPro"/>
</dbReference>
<dbReference type="CDD" id="cd19588">
    <property type="entry name" value="serpin_miropin-like"/>
    <property type="match status" value="1"/>
</dbReference>
<dbReference type="PROSITE" id="PS51257">
    <property type="entry name" value="PROKAR_LIPOPROTEIN"/>
    <property type="match status" value="1"/>
</dbReference>
<feature type="domain" description="Serpin" evidence="3">
    <location>
        <begin position="39"/>
        <end position="384"/>
    </location>
</feature>
<accession>A0A940IGB1</accession>
<dbReference type="InterPro" id="IPR036186">
    <property type="entry name" value="Serpin_sf"/>
</dbReference>
<sequence>MKRIIFYMLAGITASLMFSGCGRQPAVPAPDGSRTDFSLAFFRNAVSEADADANVLVSPFSAGTALSMLAEGAEGCTREELMSALGGKTFSGDILSADSLADVRSANSAWLRSGLEIKDGYRTLLRESYSASVRTEDFSDPATKDAINSWCSDNTEGRITEIVDEISPDMVMFLINALYFKASWIHEFDENLTADELFHGSAGDNEVQMMKISERFRYAEAAGSQLIELPYKGGKYTMLVALPAEGIDMNKALAGLRASAFAGALESLEYRKVALTLPKFRFDTDIVLNSQLEKMGVRKAFSAGAQFGGITDAPVAVDQVRQKCFIEVSESGTEAAAVTSIGMRLTAAGPADIPVVMKVDRPFFFAIMDKSGDNMLFAGRVMNL</sequence>
<dbReference type="Gene3D" id="3.30.497.10">
    <property type="entry name" value="Antithrombin, subunit I, domain 2"/>
    <property type="match status" value="1"/>
</dbReference>
<dbReference type="Gene3D" id="2.30.39.10">
    <property type="entry name" value="Alpha-1-antitrypsin, domain 1"/>
    <property type="match status" value="1"/>
</dbReference>
<dbReference type="Pfam" id="PF00079">
    <property type="entry name" value="Serpin"/>
    <property type="match status" value="1"/>
</dbReference>
<dbReference type="Proteomes" id="UP000771749">
    <property type="component" value="Unassembled WGS sequence"/>
</dbReference>
<dbReference type="InterPro" id="IPR042178">
    <property type="entry name" value="Serpin_sf_1"/>
</dbReference>
<dbReference type="InterPro" id="IPR023795">
    <property type="entry name" value="Serpin_CS"/>
</dbReference>
<evidence type="ECO:0000313" key="4">
    <source>
        <dbReference type="EMBL" id="MBO8453759.1"/>
    </source>
</evidence>
<evidence type="ECO:0000259" key="3">
    <source>
        <dbReference type="SMART" id="SM00093"/>
    </source>
</evidence>
<reference evidence="4" key="1">
    <citation type="submission" date="2020-10" db="EMBL/GenBank/DDBJ databases">
        <authorList>
            <person name="Gilroy R."/>
        </authorList>
    </citation>
    <scope>NUCLEOTIDE SEQUENCE</scope>
    <source>
        <strain evidence="4">F1-3629</strain>
    </source>
</reference>
<name>A0A940IGB1_9BACT</name>
<gene>
    <name evidence="4" type="ORF">IAC07_03425</name>
</gene>
<protein>
    <submittedName>
        <fullName evidence="4">Serpin family protein</fullName>
    </submittedName>
</protein>
<dbReference type="InterPro" id="IPR000215">
    <property type="entry name" value="Serpin_fam"/>
</dbReference>
<dbReference type="PANTHER" id="PTHR11461">
    <property type="entry name" value="SERINE PROTEASE INHIBITOR, SERPIN"/>
    <property type="match status" value="1"/>
</dbReference>
<organism evidence="4 5">
    <name type="scientific">Candidatus Cryptobacteroides gallistercoris</name>
    <dbReference type="NCBI Taxonomy" id="2840765"/>
    <lineage>
        <taxon>Bacteria</taxon>
        <taxon>Pseudomonadati</taxon>
        <taxon>Bacteroidota</taxon>
        <taxon>Bacteroidia</taxon>
        <taxon>Bacteroidales</taxon>
        <taxon>Candidatus Cryptobacteroides</taxon>
    </lineage>
</organism>
<dbReference type="InterPro" id="IPR023796">
    <property type="entry name" value="Serpin_dom"/>
</dbReference>